<keyword evidence="7 11" id="KW-0132">Cell division</keyword>
<keyword evidence="7" id="KW-0131">Cell cycle</keyword>
<keyword evidence="3" id="KW-0963">Cytoplasm</keyword>
<sequence>MTINISLPNEPDLKPRITVIGVGGAGGNAVNNMIRSNLTGVEFVVANTDAQSIAQSVAERRIQLGTSVTQGLGAGSRPEVGRAAAEASIDEILEHLEGSNMCFITAGMGGGTGTGAAPVIAQAARERDILTVGVVTKPFHFEGHHRMRLADAGIEELQQYVDTLIIIPNQNLFRVANEKTTFADAFKMADDVLHAGVRGVTDLMVMPGLINLDFADIRTVMSEMGKAMMGTGQASGDRRAIDAAEAAINNPLLDDTSMKGARGLLINVTGGPDMTLFEVDEAANRIREEVDADANIIFGATFDDSLEGQMRVSIVSTGIEAESQTMNRPAARPQLSVVASRTRTAAPAAPAAPATATGFAGMPLNSGGMGGSMGNHATALAYKLEEETLDLGATEAAPETAAETAEAKVAEQATAEMAAPAETKAPAAAETKAAAPFIAPRPVTPAARPAAPAGRADPFAEAAMANGARPTAEKRTPSLFQKAVGLMRGQDSEAAPAAQKPQAQPVTQPVAQKPAMPAAA</sequence>
<evidence type="ECO:0000256" key="2">
    <source>
        <dbReference type="ARBA" id="ARBA00009690"/>
    </source>
</evidence>
<dbReference type="Pfam" id="PF12327">
    <property type="entry name" value="FtsZ_C"/>
    <property type="match status" value="1"/>
</dbReference>
<dbReference type="RefSeq" id="WP_008944366.1">
    <property type="nucleotide sequence ID" value="NZ_AMRL01000009.1"/>
</dbReference>
<dbReference type="FunFam" id="3.30.1330.20:FF:000011">
    <property type="entry name" value="Cell division protein FtsZ"/>
    <property type="match status" value="1"/>
</dbReference>
<keyword evidence="12" id="KW-1185">Reference proteome</keyword>
<name>K2JKY9_9PROT</name>
<feature type="non-terminal residue" evidence="11">
    <location>
        <position position="520"/>
    </location>
</feature>
<evidence type="ECO:0000313" key="12">
    <source>
        <dbReference type="Proteomes" id="UP000006746"/>
    </source>
</evidence>
<gene>
    <name evidence="11" type="ORF">P24_08796</name>
</gene>
<dbReference type="InterPro" id="IPR000158">
    <property type="entry name" value="Cell_div_FtsZ"/>
</dbReference>
<comment type="function">
    <text evidence="7">Essential cell division protein that forms a contractile ring structure (Z ring) at the future cell division site. The regulation of the ring assembly controls the timing and the location of cell division. One of the functions of the FtsZ ring is to recruit other cell division proteins to the septum to produce a new cell wall between the dividing cells. Binds GTP and shows GTPase activity.</text>
</comment>
<evidence type="ECO:0000313" key="11">
    <source>
        <dbReference type="EMBL" id="EKE75998.1"/>
    </source>
</evidence>
<dbReference type="SUPFAM" id="SSF52490">
    <property type="entry name" value="Tubulin nucleotide-binding domain-like"/>
    <property type="match status" value="1"/>
</dbReference>
<dbReference type="PANTHER" id="PTHR30314:SF3">
    <property type="entry name" value="MITOCHONDRIAL DIVISION PROTEIN FSZA"/>
    <property type="match status" value="1"/>
</dbReference>
<dbReference type="eggNOG" id="COG0206">
    <property type="taxonomic scope" value="Bacteria"/>
</dbReference>
<evidence type="ECO:0000256" key="7">
    <source>
        <dbReference type="RuleBase" id="RU000631"/>
    </source>
</evidence>
<dbReference type="Pfam" id="PF00091">
    <property type="entry name" value="Tubulin"/>
    <property type="match status" value="1"/>
</dbReference>
<dbReference type="PRINTS" id="PR00423">
    <property type="entry name" value="CELLDVISFTSZ"/>
</dbReference>
<evidence type="ECO:0000259" key="10">
    <source>
        <dbReference type="SMART" id="SM00865"/>
    </source>
</evidence>
<dbReference type="EMBL" id="AMRL01000009">
    <property type="protein sequence ID" value="EKE75998.1"/>
    <property type="molecule type" value="Genomic_DNA"/>
</dbReference>
<dbReference type="Gene3D" id="3.40.50.1440">
    <property type="entry name" value="Tubulin/FtsZ, GTPase domain"/>
    <property type="match status" value="1"/>
</dbReference>
<feature type="compositionally biased region" description="Low complexity" evidence="8">
    <location>
        <begin position="494"/>
        <end position="520"/>
    </location>
</feature>
<dbReference type="GO" id="GO:0000917">
    <property type="term" value="P:division septum assembly"/>
    <property type="evidence" value="ECO:0007669"/>
    <property type="project" value="UniProtKB-KW"/>
</dbReference>
<dbReference type="InterPro" id="IPR024757">
    <property type="entry name" value="FtsZ_C"/>
</dbReference>
<reference evidence="11 12" key="1">
    <citation type="journal article" date="2012" name="J. Bacteriol.">
        <title>Genome Sequence of Oceanibaculum indicum Type Strain P24.</title>
        <authorList>
            <person name="Lai Q."/>
            <person name="Shao Z."/>
        </authorList>
    </citation>
    <scope>NUCLEOTIDE SEQUENCE [LARGE SCALE GENOMIC DNA]</scope>
    <source>
        <strain evidence="11 12">P24</strain>
    </source>
</reference>
<accession>K2JKY9</accession>
<evidence type="ECO:0000259" key="9">
    <source>
        <dbReference type="SMART" id="SM00864"/>
    </source>
</evidence>
<feature type="region of interest" description="Disordered" evidence="8">
    <location>
        <begin position="487"/>
        <end position="520"/>
    </location>
</feature>
<dbReference type="Proteomes" id="UP000006746">
    <property type="component" value="Unassembled WGS sequence"/>
</dbReference>
<dbReference type="SUPFAM" id="SSF55307">
    <property type="entry name" value="Tubulin C-terminal domain-like"/>
    <property type="match status" value="1"/>
</dbReference>
<evidence type="ECO:0000256" key="8">
    <source>
        <dbReference type="SAM" id="MobiDB-lite"/>
    </source>
</evidence>
<evidence type="ECO:0000256" key="1">
    <source>
        <dbReference type="ARBA" id="ARBA00004496"/>
    </source>
</evidence>
<dbReference type="SMART" id="SM00865">
    <property type="entry name" value="Tubulin_C"/>
    <property type="match status" value="1"/>
</dbReference>
<dbReference type="PROSITE" id="PS01135">
    <property type="entry name" value="FTSZ_2"/>
    <property type="match status" value="1"/>
</dbReference>
<dbReference type="InterPro" id="IPR045061">
    <property type="entry name" value="FtsZ/CetZ"/>
</dbReference>
<dbReference type="Gene3D" id="3.30.1330.20">
    <property type="entry name" value="Tubulin/FtsZ, C-terminal domain"/>
    <property type="match status" value="1"/>
</dbReference>
<dbReference type="InterPro" id="IPR037103">
    <property type="entry name" value="Tubulin/FtsZ-like_C"/>
</dbReference>
<dbReference type="InterPro" id="IPR008280">
    <property type="entry name" value="Tub_FtsZ_C"/>
</dbReference>
<dbReference type="InterPro" id="IPR036525">
    <property type="entry name" value="Tubulin/FtsZ_GTPase_sf"/>
</dbReference>
<dbReference type="FunFam" id="3.40.50.1440:FF:000001">
    <property type="entry name" value="Cell division protein FtsZ"/>
    <property type="match status" value="1"/>
</dbReference>
<dbReference type="STRING" id="1207063.P24_08796"/>
<comment type="similarity">
    <text evidence="2 7">Belongs to the FtsZ family.</text>
</comment>
<evidence type="ECO:0000256" key="5">
    <source>
        <dbReference type="ARBA" id="ARBA00023134"/>
    </source>
</evidence>
<dbReference type="InterPro" id="IPR018316">
    <property type="entry name" value="Tubulin/FtsZ_2-layer-sand-dom"/>
</dbReference>
<evidence type="ECO:0000256" key="3">
    <source>
        <dbReference type="ARBA" id="ARBA00022490"/>
    </source>
</evidence>
<dbReference type="InterPro" id="IPR020805">
    <property type="entry name" value="Cell_div_FtsZ_CS"/>
</dbReference>
<dbReference type="GO" id="GO:0005525">
    <property type="term" value="F:GTP binding"/>
    <property type="evidence" value="ECO:0007669"/>
    <property type="project" value="UniProtKB-KW"/>
</dbReference>
<organism evidence="11 12">
    <name type="scientific">Oceanibaculum indicum P24</name>
    <dbReference type="NCBI Taxonomy" id="1207063"/>
    <lineage>
        <taxon>Bacteria</taxon>
        <taxon>Pseudomonadati</taxon>
        <taxon>Pseudomonadota</taxon>
        <taxon>Alphaproteobacteria</taxon>
        <taxon>Rhodospirillales</taxon>
        <taxon>Oceanibaculaceae</taxon>
        <taxon>Oceanibaculum</taxon>
    </lineage>
</organism>
<dbReference type="PANTHER" id="PTHR30314">
    <property type="entry name" value="CELL DIVISION PROTEIN FTSZ-RELATED"/>
    <property type="match status" value="1"/>
</dbReference>
<dbReference type="HAMAP" id="MF_00909">
    <property type="entry name" value="FtsZ"/>
    <property type="match status" value="1"/>
</dbReference>
<comment type="subunit">
    <text evidence="7">Homodimer. Polymerizes to form a dynamic ring structure in a strictly GTP-dependent manner.</text>
</comment>
<dbReference type="NCBIfam" id="TIGR00065">
    <property type="entry name" value="ftsZ"/>
    <property type="match status" value="1"/>
</dbReference>
<protein>
    <recommendedName>
        <fullName evidence="6 7">Cell division protein FtsZ</fullName>
    </recommendedName>
</protein>
<dbReference type="SMART" id="SM00864">
    <property type="entry name" value="Tubulin"/>
    <property type="match status" value="1"/>
</dbReference>
<proteinExistence type="inferred from homology"/>
<dbReference type="GO" id="GO:0005737">
    <property type="term" value="C:cytoplasm"/>
    <property type="evidence" value="ECO:0007669"/>
    <property type="project" value="UniProtKB-SubCell"/>
</dbReference>
<dbReference type="CDD" id="cd02201">
    <property type="entry name" value="FtsZ_type1"/>
    <property type="match status" value="1"/>
</dbReference>
<dbReference type="GO" id="GO:0003924">
    <property type="term" value="F:GTPase activity"/>
    <property type="evidence" value="ECO:0007669"/>
    <property type="project" value="UniProtKB-UniRule"/>
</dbReference>
<feature type="domain" description="Tubulin/FtsZ 2-layer sandwich" evidence="10">
    <location>
        <begin position="210"/>
        <end position="328"/>
    </location>
</feature>
<evidence type="ECO:0000256" key="4">
    <source>
        <dbReference type="ARBA" id="ARBA00022741"/>
    </source>
</evidence>
<dbReference type="GO" id="GO:0032153">
    <property type="term" value="C:cell division site"/>
    <property type="evidence" value="ECO:0007669"/>
    <property type="project" value="TreeGrafter"/>
</dbReference>
<comment type="caution">
    <text evidence="11">The sequence shown here is derived from an EMBL/GenBank/DDBJ whole genome shotgun (WGS) entry which is preliminary data.</text>
</comment>
<evidence type="ECO:0000256" key="6">
    <source>
        <dbReference type="NCBIfam" id="TIGR00065"/>
    </source>
</evidence>
<keyword evidence="4 7" id="KW-0547">Nucleotide-binding</keyword>
<dbReference type="InterPro" id="IPR003008">
    <property type="entry name" value="Tubulin_FtsZ_GTPase"/>
</dbReference>
<keyword evidence="5 7" id="KW-0342">GTP-binding</keyword>
<comment type="subcellular location">
    <subcellularLocation>
        <location evidence="1 7">Cytoplasm</location>
    </subcellularLocation>
</comment>
<feature type="domain" description="Tubulin/FtsZ GTPase" evidence="9">
    <location>
        <begin position="16"/>
        <end position="208"/>
    </location>
</feature>
<dbReference type="AlphaFoldDB" id="K2JKY9"/>
<keyword evidence="7" id="KW-0717">Septation</keyword>